<dbReference type="SUPFAM" id="SSF47413">
    <property type="entry name" value="lambda repressor-like DNA-binding domains"/>
    <property type="match status" value="1"/>
</dbReference>
<dbReference type="InterPro" id="IPR001387">
    <property type="entry name" value="Cro/C1-type_HTH"/>
</dbReference>
<evidence type="ECO:0000313" key="2">
    <source>
        <dbReference type="Proteomes" id="UP000824087"/>
    </source>
</evidence>
<comment type="caution">
    <text evidence="1">The sequence shown here is derived from an EMBL/GenBank/DDBJ whole genome shotgun (WGS) entry which is preliminary data.</text>
</comment>
<evidence type="ECO:0000313" key="1">
    <source>
        <dbReference type="EMBL" id="HIU21963.1"/>
    </source>
</evidence>
<accession>A0A9D1HUM9</accession>
<feature type="non-terminal residue" evidence="1">
    <location>
        <position position="213"/>
    </location>
</feature>
<proteinExistence type="predicted"/>
<name>A0A9D1HUM9_9BACT</name>
<dbReference type="EMBL" id="DVML01000001">
    <property type="protein sequence ID" value="HIU21963.1"/>
    <property type="molecule type" value="Genomic_DNA"/>
</dbReference>
<gene>
    <name evidence="1" type="ORF">IAD49_00050</name>
</gene>
<reference evidence="1" key="2">
    <citation type="journal article" date="2021" name="PeerJ">
        <title>Extensive microbial diversity within the chicken gut microbiome revealed by metagenomics and culture.</title>
        <authorList>
            <person name="Gilroy R."/>
            <person name="Ravi A."/>
            <person name="Getino M."/>
            <person name="Pursley I."/>
            <person name="Horton D.L."/>
            <person name="Alikhan N.F."/>
            <person name="Baker D."/>
            <person name="Gharbi K."/>
            <person name="Hall N."/>
            <person name="Watson M."/>
            <person name="Adriaenssens E.M."/>
            <person name="Foster-Nyarko E."/>
            <person name="Jarju S."/>
            <person name="Secka A."/>
            <person name="Antonio M."/>
            <person name="Oren A."/>
            <person name="Chaudhuri R.R."/>
            <person name="La Ragione R."/>
            <person name="Hildebrand F."/>
            <person name="Pallen M.J."/>
        </authorList>
    </citation>
    <scope>NUCLEOTIDE SEQUENCE</scope>
    <source>
        <strain evidence="1">CHK197-8231</strain>
    </source>
</reference>
<dbReference type="InterPro" id="IPR010982">
    <property type="entry name" value="Lambda_DNA-bd_dom_sf"/>
</dbReference>
<dbReference type="Proteomes" id="UP000824087">
    <property type="component" value="Unassembled WGS sequence"/>
</dbReference>
<dbReference type="GO" id="GO:0003677">
    <property type="term" value="F:DNA binding"/>
    <property type="evidence" value="ECO:0007669"/>
    <property type="project" value="InterPro"/>
</dbReference>
<dbReference type="AlphaFoldDB" id="A0A9D1HUM9"/>
<dbReference type="CDD" id="cd00093">
    <property type="entry name" value="HTH_XRE"/>
    <property type="match status" value="1"/>
</dbReference>
<sequence>MDRLNEILHELGISKVKLAKYLGVSRQMIYNYLELDDINKWPKDKKVLLLNLLGVKSADEINHLKVDTDYIMNVETRINSLFENHDDNEDGVNTSVYRGLGKKQKELMHNVIELIHEKLEDDKDEQSYMAIKYVYHLLQSMDTAPELKYMLGYISKATGFVKPLEFAFDEEQQFIFESIMFSAMTLYNNGGASRSKIAESHRRFVNQIEHKIE</sequence>
<organism evidence="1 2">
    <name type="scientific">Candidatus Fimihabitans intestinipullorum</name>
    <dbReference type="NCBI Taxonomy" id="2840820"/>
    <lineage>
        <taxon>Bacteria</taxon>
        <taxon>Bacillati</taxon>
        <taxon>Mycoplasmatota</taxon>
        <taxon>Mycoplasmatota incertae sedis</taxon>
        <taxon>Candidatus Fimihabitans</taxon>
    </lineage>
</organism>
<protein>
    <submittedName>
        <fullName evidence="1">Helix-turn-helix transcriptional regulator</fullName>
    </submittedName>
</protein>
<reference evidence="1" key="1">
    <citation type="submission" date="2020-10" db="EMBL/GenBank/DDBJ databases">
        <authorList>
            <person name="Gilroy R."/>
        </authorList>
    </citation>
    <scope>NUCLEOTIDE SEQUENCE</scope>
    <source>
        <strain evidence="1">CHK197-8231</strain>
    </source>
</reference>